<evidence type="ECO:0000256" key="8">
    <source>
        <dbReference type="PROSITE-ProRule" id="PRU00339"/>
    </source>
</evidence>
<feature type="repeat" description="TPR" evidence="8">
    <location>
        <begin position="159"/>
        <end position="192"/>
    </location>
</feature>
<evidence type="ECO:0000256" key="1">
    <source>
        <dbReference type="ARBA" id="ARBA00004922"/>
    </source>
</evidence>
<dbReference type="EMBL" id="JABFDN010000007">
    <property type="protein sequence ID" value="NPU67686.1"/>
    <property type="molecule type" value="Genomic_DNA"/>
</dbReference>
<feature type="repeat" description="TPR" evidence="8">
    <location>
        <begin position="125"/>
        <end position="158"/>
    </location>
</feature>
<evidence type="ECO:0000256" key="7">
    <source>
        <dbReference type="ARBA" id="ARBA00022803"/>
    </source>
</evidence>
<evidence type="ECO:0000259" key="9">
    <source>
        <dbReference type="Pfam" id="PF13844"/>
    </source>
</evidence>
<evidence type="ECO:0000256" key="4">
    <source>
        <dbReference type="ARBA" id="ARBA00022676"/>
    </source>
</evidence>
<dbReference type="PANTHER" id="PTHR44835">
    <property type="entry name" value="UDP-N-ACETYLGLUCOSAMINE--PEPTIDE N-ACETYLGLUCOSAMINYLTRANSFERASE SPINDLY-RELATED"/>
    <property type="match status" value="1"/>
</dbReference>
<dbReference type="Pfam" id="PF13432">
    <property type="entry name" value="TPR_16"/>
    <property type="match status" value="2"/>
</dbReference>
<reference evidence="10" key="1">
    <citation type="submission" date="2020-05" db="EMBL/GenBank/DDBJ databases">
        <title>Nod-independent and nitrogen-fixing Bradyrhizobium aeschynomene sp. nov. isolated from nodules of Aeschynomene indica.</title>
        <authorList>
            <person name="Zhang Z."/>
        </authorList>
    </citation>
    <scope>NUCLEOTIDE SEQUENCE</scope>
    <source>
        <strain evidence="10">83012</strain>
    </source>
</reference>
<keyword evidence="7 8" id="KW-0802">TPR repeat</keyword>
<dbReference type="PROSITE" id="PS50005">
    <property type="entry name" value="TPR"/>
    <property type="match status" value="7"/>
</dbReference>
<feature type="repeat" description="TPR" evidence="8">
    <location>
        <begin position="57"/>
        <end position="90"/>
    </location>
</feature>
<protein>
    <recommendedName>
        <fullName evidence="3">protein O-GlcNAc transferase</fullName>
        <ecNumber evidence="3">2.4.1.255</ecNumber>
    </recommendedName>
</protein>
<keyword evidence="4" id="KW-0328">Glycosyltransferase</keyword>
<dbReference type="InterPro" id="IPR029489">
    <property type="entry name" value="OGT/SEC/SPY_C"/>
</dbReference>
<keyword evidence="5" id="KW-0808">Transferase</keyword>
<dbReference type="Gene3D" id="1.25.40.10">
    <property type="entry name" value="Tetratricopeptide repeat domain"/>
    <property type="match status" value="3"/>
</dbReference>
<sequence>MSSTIGSRAFQNARLQKKNRKQADGLLPKAVEAYRAGRHADAQAICGQVLSLVPDHFDALHLLGASALDSGRLDLAEQALTSAIAVEPRNAEALANLGLVLFSLKRYEEARAVQERAIALKPNFVTALTSLGNTLMNMQLFAQAIEVHDRAIALKPDFADAYCNRGMAQLLLLRNQEARQSFDRALALAPRHMQATFGKGLVSVNLRHLEQALAAFNAALAMKPGTAAIVAQRGRLYVQMGRFDEAEADFDAALATDPALEAALLGKAHVCVLTERIAPAMLACKRVLEQNPASEVALIWLGTCLAKQGDTAGAIQHFDRALEIKPDFEDAILKKIFALDFYPGADVAVHQAVRREWWERIGAHIPQRQLAAIDRDPERRITVGYVSSDFRSHSAALTFLPVLRHHDHAAFKVICYSCSPLVDSVTEQCKAAADGWVDAAQLSDDELADRIQADQVDVLVDLSGHSAGNRLTVFARKPAPIQVTAWGNATGTGLPTMDYFFADPVTVPLAVRPLFAEQVYDLPALITTDPLPDAQPTPLPMLRNGYVTFGIFNRVDKISDEVLTVWSALMQALPEARIVIKNGALEDPFLRDGLIARFAAFGIGEGRVTCLGASMRHEHIAAFADVDISLDPFPQNGGVSTWESLQAGVPVVAKLGNSAASRAGGAIVKAIGLDDWVAEDDEGYVTIALKHAGQPAALAQLRAELPARVAGSAAGNVVTYTRKVEEGYRQFWRRYCAAGS</sequence>
<dbReference type="PANTHER" id="PTHR44835:SF1">
    <property type="entry name" value="PROTEIN O-GLCNAC TRANSFERASE"/>
    <property type="match status" value="1"/>
</dbReference>
<evidence type="ECO:0000256" key="2">
    <source>
        <dbReference type="ARBA" id="ARBA00005386"/>
    </source>
</evidence>
<comment type="pathway">
    <text evidence="1">Protein modification; protein glycosylation.</text>
</comment>
<accession>A0ABX2CHI7</accession>
<dbReference type="InterPro" id="IPR019734">
    <property type="entry name" value="TPR_rpt"/>
</dbReference>
<feature type="repeat" description="TPR" evidence="8">
    <location>
        <begin position="193"/>
        <end position="226"/>
    </location>
</feature>
<evidence type="ECO:0000256" key="3">
    <source>
        <dbReference type="ARBA" id="ARBA00011970"/>
    </source>
</evidence>
<dbReference type="SUPFAM" id="SSF48452">
    <property type="entry name" value="TPR-like"/>
    <property type="match status" value="2"/>
</dbReference>
<dbReference type="InterPro" id="IPR051939">
    <property type="entry name" value="Glycosyltr_41/O-GlcNAc_trsf"/>
</dbReference>
<dbReference type="Pfam" id="PF14559">
    <property type="entry name" value="TPR_19"/>
    <property type="match status" value="1"/>
</dbReference>
<feature type="domain" description="O-GlcNAc transferase C-terminal" evidence="9">
    <location>
        <begin position="377"/>
        <end position="519"/>
    </location>
</feature>
<comment type="caution">
    <text evidence="10">The sequence shown here is derived from an EMBL/GenBank/DDBJ whole genome shotgun (WGS) entry which is preliminary data.</text>
</comment>
<feature type="repeat" description="TPR" evidence="8">
    <location>
        <begin position="91"/>
        <end position="124"/>
    </location>
</feature>
<keyword evidence="11" id="KW-1185">Reference proteome</keyword>
<comment type="similarity">
    <text evidence="2">Belongs to the glycosyltransferase 41 family. O-GlcNAc transferase subfamily.</text>
</comment>
<dbReference type="InterPro" id="IPR011990">
    <property type="entry name" value="TPR-like_helical_dom_sf"/>
</dbReference>
<feature type="repeat" description="TPR" evidence="8">
    <location>
        <begin position="295"/>
        <end position="328"/>
    </location>
</feature>
<dbReference type="RefSeq" id="WP_172112752.1">
    <property type="nucleotide sequence ID" value="NZ_JABFDN010000007.1"/>
</dbReference>
<name>A0ABX2CHI7_9BRAD</name>
<feature type="repeat" description="TPR" evidence="8">
    <location>
        <begin position="227"/>
        <end position="260"/>
    </location>
</feature>
<evidence type="ECO:0000313" key="11">
    <source>
        <dbReference type="Proteomes" id="UP000886476"/>
    </source>
</evidence>
<evidence type="ECO:0000256" key="6">
    <source>
        <dbReference type="ARBA" id="ARBA00022737"/>
    </source>
</evidence>
<dbReference type="PROSITE" id="PS50293">
    <property type="entry name" value="TPR_REGION"/>
    <property type="match status" value="1"/>
</dbReference>
<dbReference type="SMART" id="SM00028">
    <property type="entry name" value="TPR"/>
    <property type="match status" value="9"/>
</dbReference>
<gene>
    <name evidence="10" type="ORF">HL667_21970</name>
</gene>
<dbReference type="Proteomes" id="UP000886476">
    <property type="component" value="Unassembled WGS sequence"/>
</dbReference>
<organism evidence="10 11">
    <name type="scientific">Bradyrhizobium aeschynomenes</name>
    <dbReference type="NCBI Taxonomy" id="2734909"/>
    <lineage>
        <taxon>Bacteria</taxon>
        <taxon>Pseudomonadati</taxon>
        <taxon>Pseudomonadota</taxon>
        <taxon>Alphaproteobacteria</taxon>
        <taxon>Hyphomicrobiales</taxon>
        <taxon>Nitrobacteraceae</taxon>
        <taxon>Bradyrhizobium</taxon>
    </lineage>
</organism>
<evidence type="ECO:0000313" key="10">
    <source>
        <dbReference type="EMBL" id="NPU67686.1"/>
    </source>
</evidence>
<evidence type="ECO:0000256" key="5">
    <source>
        <dbReference type="ARBA" id="ARBA00022679"/>
    </source>
</evidence>
<proteinExistence type="inferred from homology"/>
<dbReference type="Pfam" id="PF13844">
    <property type="entry name" value="Glyco_transf_41"/>
    <property type="match status" value="2"/>
</dbReference>
<dbReference type="EC" id="2.4.1.255" evidence="3"/>
<dbReference type="Gene3D" id="3.40.50.2000">
    <property type="entry name" value="Glycogen Phosphorylase B"/>
    <property type="match status" value="1"/>
</dbReference>
<dbReference type="Gene3D" id="3.40.50.11380">
    <property type="match status" value="1"/>
</dbReference>
<keyword evidence="6" id="KW-0677">Repeat</keyword>
<dbReference type="Pfam" id="PF13371">
    <property type="entry name" value="TPR_9"/>
    <property type="match status" value="1"/>
</dbReference>
<feature type="domain" description="O-GlcNAc transferase C-terminal" evidence="9">
    <location>
        <begin position="544"/>
        <end position="723"/>
    </location>
</feature>